<organism evidence="2 3">
    <name type="scientific">Citrus x changshan-huyou</name>
    <dbReference type="NCBI Taxonomy" id="2935761"/>
    <lineage>
        <taxon>Eukaryota</taxon>
        <taxon>Viridiplantae</taxon>
        <taxon>Streptophyta</taxon>
        <taxon>Embryophyta</taxon>
        <taxon>Tracheophyta</taxon>
        <taxon>Spermatophyta</taxon>
        <taxon>Magnoliopsida</taxon>
        <taxon>eudicotyledons</taxon>
        <taxon>Gunneridae</taxon>
        <taxon>Pentapetalae</taxon>
        <taxon>rosids</taxon>
        <taxon>malvids</taxon>
        <taxon>Sapindales</taxon>
        <taxon>Rutaceae</taxon>
        <taxon>Aurantioideae</taxon>
        <taxon>Citrus</taxon>
    </lineage>
</organism>
<name>A0AAP0MRC2_9ROSI</name>
<sequence>MGENVNIISFGVELFDSGKDGGIAVVSGDNGNDMDPLKVKHGKPSKGEGSLRLITESVMRCSSSISPPSTTFIHILDDEEQDVPIEGVPAGTSQAGENTYLPSDLGSPKHISALMFDDLAN</sequence>
<dbReference type="Proteomes" id="UP001428341">
    <property type="component" value="Unassembled WGS sequence"/>
</dbReference>
<keyword evidence="3" id="KW-1185">Reference proteome</keyword>
<feature type="region of interest" description="Disordered" evidence="1">
    <location>
        <begin position="85"/>
        <end position="104"/>
    </location>
</feature>
<feature type="compositionally biased region" description="Polar residues" evidence="1">
    <location>
        <begin position="91"/>
        <end position="101"/>
    </location>
</feature>
<protein>
    <submittedName>
        <fullName evidence="2">Uncharacterized protein</fullName>
    </submittedName>
</protein>
<reference evidence="2 3" key="1">
    <citation type="submission" date="2024-05" db="EMBL/GenBank/DDBJ databases">
        <title>Haplotype-resolved chromosome-level genome assembly of Huyou (Citrus changshanensis).</title>
        <authorList>
            <person name="Miao C."/>
            <person name="Chen W."/>
            <person name="Wu Y."/>
            <person name="Wang L."/>
            <person name="Zhao S."/>
            <person name="Grierson D."/>
            <person name="Xu C."/>
            <person name="Chen K."/>
        </authorList>
    </citation>
    <scope>NUCLEOTIDE SEQUENCE [LARGE SCALE GENOMIC DNA]</scope>
    <source>
        <strain evidence="2">01-14</strain>
        <tissue evidence="2">Leaf</tissue>
    </source>
</reference>
<proteinExistence type="predicted"/>
<accession>A0AAP0MRC2</accession>
<dbReference type="EMBL" id="JBCGBO010000002">
    <property type="protein sequence ID" value="KAK9221843.1"/>
    <property type="molecule type" value="Genomic_DNA"/>
</dbReference>
<gene>
    <name evidence="2" type="ORF">WN944_010272</name>
</gene>
<evidence type="ECO:0000313" key="2">
    <source>
        <dbReference type="EMBL" id="KAK9221843.1"/>
    </source>
</evidence>
<comment type="caution">
    <text evidence="2">The sequence shown here is derived from an EMBL/GenBank/DDBJ whole genome shotgun (WGS) entry which is preliminary data.</text>
</comment>
<dbReference type="AlphaFoldDB" id="A0AAP0MRC2"/>
<evidence type="ECO:0000313" key="3">
    <source>
        <dbReference type="Proteomes" id="UP001428341"/>
    </source>
</evidence>
<feature type="region of interest" description="Disordered" evidence="1">
    <location>
        <begin position="26"/>
        <end position="48"/>
    </location>
</feature>
<evidence type="ECO:0000256" key="1">
    <source>
        <dbReference type="SAM" id="MobiDB-lite"/>
    </source>
</evidence>